<dbReference type="PROSITE" id="PS50108">
    <property type="entry name" value="CRIB"/>
    <property type="match status" value="1"/>
</dbReference>
<feature type="region of interest" description="Disordered" evidence="1">
    <location>
        <begin position="376"/>
        <end position="403"/>
    </location>
</feature>
<dbReference type="AlphaFoldDB" id="A0A0N4V0S3"/>
<protein>
    <submittedName>
        <fullName evidence="6">CRIB domain-containing protein</fullName>
    </submittedName>
</protein>
<dbReference type="Gene3D" id="6.10.280.150">
    <property type="match status" value="1"/>
</dbReference>
<feature type="domain" description="WH2" evidence="3">
    <location>
        <begin position="674"/>
        <end position="691"/>
    </location>
</feature>
<accession>A0A0N4V0S3</accession>
<dbReference type="InterPro" id="IPR000095">
    <property type="entry name" value="CRIB_dom"/>
</dbReference>
<proteinExistence type="predicted"/>
<dbReference type="OrthoDB" id="8963340at2759"/>
<evidence type="ECO:0000256" key="1">
    <source>
        <dbReference type="SAM" id="MobiDB-lite"/>
    </source>
</evidence>
<dbReference type="PROSITE" id="PS51082">
    <property type="entry name" value="WH2"/>
    <property type="match status" value="2"/>
</dbReference>
<dbReference type="EMBL" id="UXUI01007539">
    <property type="protein sequence ID" value="VDD88088.1"/>
    <property type="molecule type" value="Genomic_DNA"/>
</dbReference>
<feature type="compositionally biased region" description="Basic residues" evidence="1">
    <location>
        <begin position="488"/>
        <end position="501"/>
    </location>
</feature>
<dbReference type="Gene3D" id="3.90.810.10">
    <property type="entry name" value="CRIB domain"/>
    <property type="match status" value="1"/>
</dbReference>
<organism evidence="6">
    <name type="scientific">Enterobius vermicularis</name>
    <name type="common">Human pinworm</name>
    <dbReference type="NCBI Taxonomy" id="51028"/>
    <lineage>
        <taxon>Eukaryota</taxon>
        <taxon>Metazoa</taxon>
        <taxon>Ecdysozoa</taxon>
        <taxon>Nematoda</taxon>
        <taxon>Chromadorea</taxon>
        <taxon>Rhabditida</taxon>
        <taxon>Spirurina</taxon>
        <taxon>Oxyuridomorpha</taxon>
        <taxon>Oxyuroidea</taxon>
        <taxon>Oxyuridae</taxon>
        <taxon>Enterobius</taxon>
    </lineage>
</organism>
<feature type="domain" description="WH2" evidence="3">
    <location>
        <begin position="704"/>
        <end position="721"/>
    </location>
</feature>
<reference evidence="4 5" key="2">
    <citation type="submission" date="2018-10" db="EMBL/GenBank/DDBJ databases">
        <authorList>
            <consortium name="Pathogen Informatics"/>
        </authorList>
    </citation>
    <scope>NUCLEOTIDE SEQUENCE [LARGE SCALE GENOMIC DNA]</scope>
</reference>
<dbReference type="SMART" id="SM00285">
    <property type="entry name" value="PBD"/>
    <property type="match status" value="1"/>
</dbReference>
<dbReference type="Pfam" id="PF00786">
    <property type="entry name" value="PBD"/>
    <property type="match status" value="1"/>
</dbReference>
<sequence length="777" mass="85103">MITSENHMHPSSSFGSMPYLGARSFSHSLTPMRFPVHYRTRTPYLSRRTYYPVRELDNYNDFVGSISSFKAQKTRSLERTPVSVGSYTLDFRSRPIEPNYFYRRSSTHEYFEPSTSPVIPECSLRQNLSLTFYSNSRDLYETNSRHLRGNSPSPSLSTNVAECWDTVVRTACGRDSCGCQILRKKTGKLLETDSCAKTGQSKERNQKKQTDLEHWISENNENTFCSSLNIVLQRQPRTDCFDKCGFPISNNRQRSSQLSAQAFSDIAGNKLVLSPISTASYSGISSSRGTCGTVNKISCTPQCRRRSYVSAGTWSTSAASFAAELRSTFMSRNDCLPKKVLLPTSVGSNSLETSAAKQKTVKAEACIQIGTLPRSNQNSVQSKIDSARMRPPLPPNPPSKSRLLRYSQSVNERRKQRVAVPLNSSFHIEFIDGFQSSESQKRSESRVKAAPSVRLGMPSGQPAPGRTGITSAGTTSTISSQQFTTTFVKKKKSKKDKKSKLRKADISNPTNFQHKAHIGWDAEGGFSQEAYDTELMDDSVRDLLRAAGENPDRMTKDEIDFTYRFIDQYQKTGGAADAVVVGEIPPSAEAPPPPARRDKPQKASRPVRPVSQAPTPNRPADTPPAPPATTIPHAAAEVKAPASDLPPTCTSAPPPPPPPPMSAPAPTASEDGKGGGDLLSQIRTGTSLKTVSADDTAKPAAPASRDDVMAQIRQGTTLKRVDRAALEEKKTAIPIEDIGGIAGALAKALRDIREKVQDSEESSEDEDENNDDEWASD</sequence>
<dbReference type="Proteomes" id="UP000274131">
    <property type="component" value="Unassembled WGS sequence"/>
</dbReference>
<keyword evidence="5" id="KW-1185">Reference proteome</keyword>
<dbReference type="STRING" id="51028.A0A0N4V0S3"/>
<feature type="compositionally biased region" description="Acidic residues" evidence="1">
    <location>
        <begin position="759"/>
        <end position="777"/>
    </location>
</feature>
<name>A0A0N4V0S3_ENTVE</name>
<feature type="region of interest" description="Disordered" evidence="1">
    <location>
        <begin position="437"/>
        <end position="474"/>
    </location>
</feature>
<feature type="region of interest" description="Disordered" evidence="1">
    <location>
        <begin position="584"/>
        <end position="716"/>
    </location>
</feature>
<dbReference type="SMART" id="SM00246">
    <property type="entry name" value="WH2"/>
    <property type="match status" value="2"/>
</dbReference>
<dbReference type="CDD" id="cd00132">
    <property type="entry name" value="CRIB"/>
    <property type="match status" value="1"/>
</dbReference>
<feature type="region of interest" description="Disordered" evidence="1">
    <location>
        <begin position="753"/>
        <end position="777"/>
    </location>
</feature>
<evidence type="ECO:0000313" key="6">
    <source>
        <dbReference type="WBParaSite" id="EVEC_0000352301-mRNA-1"/>
    </source>
</evidence>
<dbReference type="WBParaSite" id="EVEC_0000352301-mRNA-1">
    <property type="protein sequence ID" value="EVEC_0000352301-mRNA-1"/>
    <property type="gene ID" value="EVEC_0000352301"/>
</dbReference>
<dbReference type="InterPro" id="IPR036936">
    <property type="entry name" value="CRIB_dom_sf"/>
</dbReference>
<evidence type="ECO:0000313" key="4">
    <source>
        <dbReference type="EMBL" id="VDD88088.1"/>
    </source>
</evidence>
<reference evidence="6" key="1">
    <citation type="submission" date="2017-02" db="UniProtKB">
        <authorList>
            <consortium name="WormBaseParasite"/>
        </authorList>
    </citation>
    <scope>IDENTIFICATION</scope>
</reference>
<dbReference type="GO" id="GO:0003779">
    <property type="term" value="F:actin binding"/>
    <property type="evidence" value="ECO:0007669"/>
    <property type="project" value="InterPro"/>
</dbReference>
<gene>
    <name evidence="4" type="ORF">EVEC_LOCUS3231</name>
</gene>
<feature type="compositionally biased region" description="Pro residues" evidence="1">
    <location>
        <begin position="652"/>
        <end position="663"/>
    </location>
</feature>
<evidence type="ECO:0000313" key="5">
    <source>
        <dbReference type="Proteomes" id="UP000274131"/>
    </source>
</evidence>
<feature type="domain" description="CRIB" evidence="2">
    <location>
        <begin position="506"/>
        <end position="519"/>
    </location>
</feature>
<feature type="region of interest" description="Disordered" evidence="1">
    <location>
        <begin position="486"/>
        <end position="510"/>
    </location>
</feature>
<evidence type="ECO:0000259" key="2">
    <source>
        <dbReference type="PROSITE" id="PS50108"/>
    </source>
</evidence>
<dbReference type="Pfam" id="PF02205">
    <property type="entry name" value="WH2"/>
    <property type="match status" value="2"/>
</dbReference>
<dbReference type="InterPro" id="IPR003124">
    <property type="entry name" value="WH2_dom"/>
</dbReference>
<feature type="compositionally biased region" description="Polar residues" evidence="1">
    <location>
        <begin position="681"/>
        <end position="690"/>
    </location>
</feature>
<evidence type="ECO:0000259" key="3">
    <source>
        <dbReference type="PROSITE" id="PS51082"/>
    </source>
</evidence>